<dbReference type="Gene3D" id="3.40.50.720">
    <property type="entry name" value="NAD(P)-binding Rossmann-like Domain"/>
    <property type="match status" value="1"/>
</dbReference>
<dbReference type="PANTHER" id="PTHR43669:SF3">
    <property type="entry name" value="ALCOHOL DEHYDROGENASE, PUTATIVE (AFU_ORTHOLOGUE AFUA_3G03445)-RELATED"/>
    <property type="match status" value="1"/>
</dbReference>
<dbReference type="Proteomes" id="UP000054383">
    <property type="component" value="Unassembled WGS sequence"/>
</dbReference>
<proteinExistence type="inferred from homology"/>
<dbReference type="EMBL" id="CVMT01000002">
    <property type="protein sequence ID" value="CRG85390.1"/>
    <property type="molecule type" value="Genomic_DNA"/>
</dbReference>
<name>A0A0U1LQ02_TALIS</name>
<dbReference type="OMA" id="TVEANIC"/>
<dbReference type="OrthoDB" id="10254221at2759"/>
<evidence type="ECO:0000313" key="3">
    <source>
        <dbReference type="EMBL" id="CRG85390.1"/>
    </source>
</evidence>
<dbReference type="PANTHER" id="PTHR43669">
    <property type="entry name" value="5-KETO-D-GLUCONATE 5-REDUCTASE"/>
    <property type="match status" value="1"/>
</dbReference>
<accession>A0A0U1LQ02</accession>
<sequence>METVLIVGATGNIGVSAAKAVLSTGRQVLAIVRNSASAAKLFHHLGTKEGVVTVEANICSETGVQEVIDQVEAGKLPAFQHVFSAAGGEYSATPLLQLSTEELRHSMMVNFESNFWAYRASMPYLLKQNDPRSSWTVCTGSQGDIGARAGPALTQGALFSMSNTASRDNEKTNVRYVELYLSTRVEVDEVAAQNGTMKASEFAKSYAGILSRPEIRSCRVSVLGPEDLEDLKYQKRPVQVIGVE</sequence>
<keyword evidence="2" id="KW-0560">Oxidoreductase</keyword>
<dbReference type="Pfam" id="PF00106">
    <property type="entry name" value="adh_short"/>
    <property type="match status" value="1"/>
</dbReference>
<dbReference type="InterPro" id="IPR036291">
    <property type="entry name" value="NAD(P)-bd_dom_sf"/>
</dbReference>
<keyword evidence="4" id="KW-1185">Reference proteome</keyword>
<comment type="similarity">
    <text evidence="1">Belongs to the short-chain dehydrogenases/reductases (SDR) family.</text>
</comment>
<dbReference type="AlphaFoldDB" id="A0A0U1LQ02"/>
<evidence type="ECO:0000256" key="2">
    <source>
        <dbReference type="ARBA" id="ARBA00023002"/>
    </source>
</evidence>
<evidence type="ECO:0000313" key="4">
    <source>
        <dbReference type="Proteomes" id="UP000054383"/>
    </source>
</evidence>
<protein>
    <submittedName>
        <fullName evidence="3">Uncharacterized protein</fullName>
    </submittedName>
</protein>
<dbReference type="STRING" id="28573.A0A0U1LQ02"/>
<gene>
    <name evidence="3" type="ORF">PISL3812_02467</name>
</gene>
<organism evidence="3 4">
    <name type="scientific">Talaromyces islandicus</name>
    <name type="common">Penicillium islandicum</name>
    <dbReference type="NCBI Taxonomy" id="28573"/>
    <lineage>
        <taxon>Eukaryota</taxon>
        <taxon>Fungi</taxon>
        <taxon>Dikarya</taxon>
        <taxon>Ascomycota</taxon>
        <taxon>Pezizomycotina</taxon>
        <taxon>Eurotiomycetes</taxon>
        <taxon>Eurotiomycetidae</taxon>
        <taxon>Eurotiales</taxon>
        <taxon>Trichocomaceae</taxon>
        <taxon>Talaromyces</taxon>
        <taxon>Talaromyces sect. Islandici</taxon>
    </lineage>
</organism>
<dbReference type="InterPro" id="IPR002347">
    <property type="entry name" value="SDR_fam"/>
</dbReference>
<reference evidence="3 4" key="1">
    <citation type="submission" date="2015-04" db="EMBL/GenBank/DDBJ databases">
        <authorList>
            <person name="Syromyatnikov M.Y."/>
            <person name="Popov V.N."/>
        </authorList>
    </citation>
    <scope>NUCLEOTIDE SEQUENCE [LARGE SCALE GENOMIC DNA]</scope>
    <source>
        <strain evidence="3">WF-38-12</strain>
    </source>
</reference>
<dbReference type="GO" id="GO:0016491">
    <property type="term" value="F:oxidoreductase activity"/>
    <property type="evidence" value="ECO:0007669"/>
    <property type="project" value="UniProtKB-KW"/>
</dbReference>
<dbReference type="CDD" id="cd05233">
    <property type="entry name" value="SDR_c"/>
    <property type="match status" value="1"/>
</dbReference>
<evidence type="ECO:0000256" key="1">
    <source>
        <dbReference type="ARBA" id="ARBA00006484"/>
    </source>
</evidence>
<dbReference type="SUPFAM" id="SSF51735">
    <property type="entry name" value="NAD(P)-binding Rossmann-fold domains"/>
    <property type="match status" value="1"/>
</dbReference>